<dbReference type="Proteomes" id="UP000033647">
    <property type="component" value="Unassembled WGS sequence"/>
</dbReference>
<reference evidence="1 2" key="1">
    <citation type="submission" date="2015-03" db="EMBL/GenBank/DDBJ databases">
        <title>RNA-seq based gene annotation and comparative genomics of four Zymoseptoria species reveal species-specific pathogenicity related genes and transposable element activity.</title>
        <authorList>
            <person name="Grandaubert J."/>
            <person name="Bhattacharyya A."/>
            <person name="Stukenbrock E.H."/>
        </authorList>
    </citation>
    <scope>NUCLEOTIDE SEQUENCE [LARGE SCALE GENOMIC DNA]</scope>
    <source>
        <strain evidence="1 2">Zb18110</strain>
    </source>
</reference>
<name>A0A0F4GAT3_9PEZI</name>
<keyword evidence="2" id="KW-1185">Reference proteome</keyword>
<evidence type="ECO:0000313" key="2">
    <source>
        <dbReference type="Proteomes" id="UP000033647"/>
    </source>
</evidence>
<dbReference type="SUPFAM" id="SSF51569">
    <property type="entry name" value="Aldolase"/>
    <property type="match status" value="1"/>
</dbReference>
<dbReference type="GO" id="GO:0003855">
    <property type="term" value="F:3-dehydroquinate dehydratase activity"/>
    <property type="evidence" value="ECO:0007669"/>
    <property type="project" value="InterPro"/>
</dbReference>
<accession>A0A0F4GAT3</accession>
<dbReference type="EMBL" id="LAFY01004147">
    <property type="protein sequence ID" value="KJX94491.1"/>
    <property type="molecule type" value="Genomic_DNA"/>
</dbReference>
<dbReference type="PANTHER" id="PTHR43783:SF1">
    <property type="entry name" value="UDP-N-ACETYLGLUCOSAMINE 1-CARBOXYVINYLTRANSFERASE"/>
    <property type="match status" value="1"/>
</dbReference>
<dbReference type="STRING" id="1047168.A0A0F4GAT3"/>
<proteinExistence type="predicted"/>
<protein>
    <submittedName>
        <fullName evidence="1">Pentafunctional arom polypeptide like protein</fullName>
    </submittedName>
</protein>
<dbReference type="InterPro" id="IPR001381">
    <property type="entry name" value="DHquinase_I"/>
</dbReference>
<organism evidence="1 2">
    <name type="scientific">Zymoseptoria brevis</name>
    <dbReference type="NCBI Taxonomy" id="1047168"/>
    <lineage>
        <taxon>Eukaryota</taxon>
        <taxon>Fungi</taxon>
        <taxon>Dikarya</taxon>
        <taxon>Ascomycota</taxon>
        <taxon>Pezizomycotina</taxon>
        <taxon>Dothideomycetes</taxon>
        <taxon>Dothideomycetidae</taxon>
        <taxon>Mycosphaerellales</taxon>
        <taxon>Mycosphaerellaceae</taxon>
        <taxon>Zymoseptoria</taxon>
    </lineage>
</organism>
<comment type="caution">
    <text evidence="1">The sequence shown here is derived from an EMBL/GenBank/DDBJ whole genome shotgun (WGS) entry which is preliminary data.</text>
</comment>
<dbReference type="PANTHER" id="PTHR43783">
    <property type="entry name" value="UDP-N-ACETYLGLUCOSAMINE 1-CARBOXYVINYLTRANSFERASE"/>
    <property type="match status" value="1"/>
</dbReference>
<dbReference type="CDD" id="cd00502">
    <property type="entry name" value="DHQase_I"/>
    <property type="match status" value="1"/>
</dbReference>
<dbReference type="InterPro" id="IPR013785">
    <property type="entry name" value="Aldolase_TIM"/>
</dbReference>
<dbReference type="OrthoDB" id="197068at2759"/>
<gene>
    <name evidence="1" type="ORF">TI39_contig4188g00011</name>
</gene>
<sequence>MAVGSETLTALKALRVEGHQPPRLLVLFDPGQEWIARLVADVLGYTCRFVDEEGAMGSLGEVAVIGIEVCKVRDVKGLDRAVLATHCIDEEGETDEKLIQACDYEFLYSQDDPATTRKDLVRFLAFVLGQVRPHDEISRKQRSTMLSLPLPDVRCALPDLDIVSIGADAIELRVDLLWDTIGDGQYDFIPSLKLAGEQVMLLRQRTELPIVFAIRSTAGNGRFPTDNPELCYSYLRRAIQWGCEYIDVELSMPVEIRRKMAAEKGNTKIISSWHDLSGAFKWSSPVAERLFRACAVYGDVVKMVAVTKTQTDDHELESFRSMMQRDYPQALFCGVNVGAVGQLSRTMNRVLTPITHPLLKGHAAPGEMSAAQINSTLHATSNLPALDIYVLSDETHHTANFYTQCLNELSLPYTPHTTSPASLSASLGRPKFGGCTITPSLSVKQTPCLPTLSAAASAIGKVDAITVQSTSGAQALLADNLSHRAIIGTLTSAFLSSAYTSRYAIVLANNESPAAEALYALGSLGVATIYTIGFEATSGIENVMTKRIGGLEELSCSKEPVVVISALPGRQAKCIAPVLTVLAEVGVKGTTRDERARGVFLDLKGKGMSEAAESAEHLGWKTFDAGHVQCRFVAETLRQVCGVRVPIEVVQRMGGCVFA</sequence>
<evidence type="ECO:0000313" key="1">
    <source>
        <dbReference type="EMBL" id="KJX94491.1"/>
    </source>
</evidence>
<dbReference type="Pfam" id="PF01487">
    <property type="entry name" value="DHquinase_I"/>
    <property type="match status" value="1"/>
</dbReference>
<dbReference type="AlphaFoldDB" id="A0A0F4GAT3"/>
<dbReference type="InterPro" id="IPR050068">
    <property type="entry name" value="MurA_subfamily"/>
</dbReference>
<dbReference type="Gene3D" id="3.20.20.70">
    <property type="entry name" value="Aldolase class I"/>
    <property type="match status" value="1"/>
</dbReference>